<gene>
    <name evidence="2" type="ORF">FSARC_8724</name>
</gene>
<keyword evidence="3" id="KW-1185">Reference proteome</keyword>
<evidence type="ECO:0000256" key="1">
    <source>
        <dbReference type="SAM" id="MobiDB-lite"/>
    </source>
</evidence>
<comment type="caution">
    <text evidence="2">The sequence shown here is derived from an EMBL/GenBank/DDBJ whole genome shotgun (WGS) entry which is preliminary data.</text>
</comment>
<proteinExistence type="predicted"/>
<dbReference type="OrthoDB" id="5222339at2759"/>
<dbReference type="EMBL" id="JABEXW010000484">
    <property type="protein sequence ID" value="KAF4963255.1"/>
    <property type="molecule type" value="Genomic_DNA"/>
</dbReference>
<reference evidence="2" key="2">
    <citation type="submission" date="2020-05" db="EMBL/GenBank/DDBJ databases">
        <authorList>
            <person name="Kim H.-S."/>
            <person name="Proctor R.H."/>
            <person name="Brown D.W."/>
        </authorList>
    </citation>
    <scope>NUCLEOTIDE SEQUENCE</scope>
    <source>
        <strain evidence="2">NRRL 20472</strain>
    </source>
</reference>
<sequence>MANHGSAALSGGMPWDQLIEFANEKKAEEERTRQPAQLSKQQIAAISQLIELAPVPDIEVEDNWVSDLNLPKFTPAETWNENNNEQFPQVGYGFQAGEEVPAFRKAQKAKNFAAMQAFNFLKGVEPSPRGSKRPASITQDSPAHIRVKAEEDNSDGGVSTGGPSRSSGGKKGQATASIMATTTHGPTIRERVASLSGRLGYGIPEYDIERDGDADDTWKGRPNFRNDGRIPEDMGVVNGIVGRQRAEDLVAERVLVWLEKEELAKKEQIANIMDTISS</sequence>
<evidence type="ECO:0000313" key="3">
    <source>
        <dbReference type="Proteomes" id="UP000622797"/>
    </source>
</evidence>
<feature type="region of interest" description="Disordered" evidence="1">
    <location>
        <begin position="124"/>
        <end position="176"/>
    </location>
</feature>
<dbReference type="Proteomes" id="UP000622797">
    <property type="component" value="Unassembled WGS sequence"/>
</dbReference>
<name>A0A8H4TSH1_9HYPO</name>
<protein>
    <recommendedName>
        <fullName evidence="4">DRBM domain-containing protein</fullName>
    </recommendedName>
</protein>
<dbReference type="AlphaFoldDB" id="A0A8H4TSH1"/>
<organism evidence="2 3">
    <name type="scientific">Fusarium sarcochroum</name>
    <dbReference type="NCBI Taxonomy" id="1208366"/>
    <lineage>
        <taxon>Eukaryota</taxon>
        <taxon>Fungi</taxon>
        <taxon>Dikarya</taxon>
        <taxon>Ascomycota</taxon>
        <taxon>Pezizomycotina</taxon>
        <taxon>Sordariomycetes</taxon>
        <taxon>Hypocreomycetidae</taxon>
        <taxon>Hypocreales</taxon>
        <taxon>Nectriaceae</taxon>
        <taxon>Fusarium</taxon>
        <taxon>Fusarium lateritium species complex</taxon>
    </lineage>
</organism>
<evidence type="ECO:0008006" key="4">
    <source>
        <dbReference type="Google" id="ProtNLM"/>
    </source>
</evidence>
<reference evidence="2" key="1">
    <citation type="journal article" date="2020" name="BMC Genomics">
        <title>Correction to: Identification and distribution of gene clusters required for synthesis of sphingolipid metabolism inhibitors in diverse species of the filamentous fungus Fusarium.</title>
        <authorList>
            <person name="Kim H.S."/>
            <person name="Lohmar J.M."/>
            <person name="Busman M."/>
            <person name="Brown D.W."/>
            <person name="Naumann T.A."/>
            <person name="Divon H.H."/>
            <person name="Lysoe E."/>
            <person name="Uhlig S."/>
            <person name="Proctor R.H."/>
        </authorList>
    </citation>
    <scope>NUCLEOTIDE SEQUENCE</scope>
    <source>
        <strain evidence="2">NRRL 20472</strain>
    </source>
</reference>
<accession>A0A8H4TSH1</accession>
<evidence type="ECO:0000313" key="2">
    <source>
        <dbReference type="EMBL" id="KAF4963255.1"/>
    </source>
</evidence>